<proteinExistence type="predicted"/>
<dbReference type="EMBL" id="JACWMS010000002">
    <property type="protein sequence ID" value="MBD1319820.1"/>
    <property type="molecule type" value="Genomic_DNA"/>
</dbReference>
<comment type="caution">
    <text evidence="2">The sequence shown here is derived from an EMBL/GenBank/DDBJ whole genome shotgun (WGS) entry which is preliminary data.</text>
</comment>
<keyword evidence="1" id="KW-0472">Membrane</keyword>
<accession>A0ABR7WAI5</accession>
<evidence type="ECO:0000256" key="1">
    <source>
        <dbReference type="SAM" id="Phobius"/>
    </source>
</evidence>
<gene>
    <name evidence="2" type="ORF">IDF66_09500</name>
</gene>
<name>A0ABR7WAI5_9ACTN</name>
<dbReference type="RefSeq" id="WP_190266657.1">
    <property type="nucleotide sequence ID" value="NZ_BAABAD010000005.1"/>
</dbReference>
<organism evidence="2 3">
    <name type="scientific">Gordonia hankookensis</name>
    <dbReference type="NCBI Taxonomy" id="589403"/>
    <lineage>
        <taxon>Bacteria</taxon>
        <taxon>Bacillati</taxon>
        <taxon>Actinomycetota</taxon>
        <taxon>Actinomycetes</taxon>
        <taxon>Mycobacteriales</taxon>
        <taxon>Gordoniaceae</taxon>
        <taxon>Gordonia</taxon>
    </lineage>
</organism>
<evidence type="ECO:0000313" key="3">
    <source>
        <dbReference type="Proteomes" id="UP000602395"/>
    </source>
</evidence>
<keyword evidence="3" id="KW-1185">Reference proteome</keyword>
<protein>
    <submittedName>
        <fullName evidence="2">DUF4247 domain-containing protein</fullName>
    </submittedName>
</protein>
<evidence type="ECO:0000313" key="2">
    <source>
        <dbReference type="EMBL" id="MBD1319820.1"/>
    </source>
</evidence>
<dbReference type="InterPro" id="IPR025341">
    <property type="entry name" value="DUF4247"/>
</dbReference>
<dbReference type="Pfam" id="PF14042">
    <property type="entry name" value="DUF4247"/>
    <property type="match status" value="1"/>
</dbReference>
<dbReference type="Proteomes" id="UP000602395">
    <property type="component" value="Unassembled WGS sequence"/>
</dbReference>
<keyword evidence="1" id="KW-1133">Transmembrane helix</keyword>
<keyword evidence="1" id="KW-0812">Transmembrane</keyword>
<sequence>MTQPPPPSPPPGSDDPRRGLRRTRNLAVAAIVLIAVLAIVGSCSVKAFRGLAGDDANARSYITSHYQRDTSLDEGDVDAYVADGTPDTVAAELSDVERPNDQRSGDTANPSNVAGSQFLQYPDYLIGLFPLAANTTRVMLSRDYRSGYNHYLPFIGAFWVPTPNFGGSGSGYRGGGSGGGGK</sequence>
<feature type="transmembrane region" description="Helical" evidence="1">
    <location>
        <begin position="26"/>
        <end position="48"/>
    </location>
</feature>
<reference evidence="2 3" key="1">
    <citation type="submission" date="2020-09" db="EMBL/GenBank/DDBJ databases">
        <title>Novel species in genus Gordonia.</title>
        <authorList>
            <person name="Zhang G."/>
        </authorList>
    </citation>
    <scope>NUCLEOTIDE SEQUENCE [LARGE SCALE GENOMIC DNA]</scope>
    <source>
        <strain evidence="2 3">ON-33</strain>
    </source>
</reference>